<reference evidence="1 2" key="1">
    <citation type="submission" date="2014-04" db="EMBL/GenBank/DDBJ databases">
        <title>Evolutionary Origins and Diversification of the Mycorrhizal Mutualists.</title>
        <authorList>
            <consortium name="DOE Joint Genome Institute"/>
            <consortium name="Mycorrhizal Genomics Consortium"/>
            <person name="Kohler A."/>
            <person name="Kuo A."/>
            <person name="Nagy L.G."/>
            <person name="Floudas D."/>
            <person name="Copeland A."/>
            <person name="Barry K.W."/>
            <person name="Cichocki N."/>
            <person name="Veneault-Fourrey C."/>
            <person name="LaButti K."/>
            <person name="Lindquist E.A."/>
            <person name="Lipzen A."/>
            <person name="Lundell T."/>
            <person name="Morin E."/>
            <person name="Murat C."/>
            <person name="Riley R."/>
            <person name="Ohm R."/>
            <person name="Sun H."/>
            <person name="Tunlid A."/>
            <person name="Henrissat B."/>
            <person name="Grigoriev I.V."/>
            <person name="Hibbett D.S."/>
            <person name="Martin F."/>
        </authorList>
    </citation>
    <scope>NUCLEOTIDE SEQUENCE [LARGE SCALE GENOMIC DNA]</scope>
    <source>
        <strain evidence="1 2">FD-317 M1</strain>
    </source>
</reference>
<dbReference type="Proteomes" id="UP000053593">
    <property type="component" value="Unassembled WGS sequence"/>
</dbReference>
<accession>A0A0D0C1J7</accession>
<dbReference type="EMBL" id="KN834769">
    <property type="protein sequence ID" value="KIK61976.1"/>
    <property type="molecule type" value="Genomic_DNA"/>
</dbReference>
<dbReference type="HOGENOM" id="CLU_2979299_0_0_1"/>
<keyword evidence="2" id="KW-1185">Reference proteome</keyword>
<sequence>MTPNTISCSSKMSVSIELVLMQTKHCTSATGSFRIIFWLLNRIESTGVDPISPLYSAT</sequence>
<name>A0A0D0C1J7_9AGAR</name>
<evidence type="ECO:0000313" key="2">
    <source>
        <dbReference type="Proteomes" id="UP000053593"/>
    </source>
</evidence>
<evidence type="ECO:0000313" key="1">
    <source>
        <dbReference type="EMBL" id="KIK61976.1"/>
    </source>
</evidence>
<protein>
    <submittedName>
        <fullName evidence="1">Uncharacterized protein</fullName>
    </submittedName>
</protein>
<dbReference type="AlphaFoldDB" id="A0A0D0C1J7"/>
<proteinExistence type="predicted"/>
<gene>
    <name evidence="1" type="ORF">GYMLUDRAFT_560655</name>
</gene>
<organism evidence="1 2">
    <name type="scientific">Collybiopsis luxurians FD-317 M1</name>
    <dbReference type="NCBI Taxonomy" id="944289"/>
    <lineage>
        <taxon>Eukaryota</taxon>
        <taxon>Fungi</taxon>
        <taxon>Dikarya</taxon>
        <taxon>Basidiomycota</taxon>
        <taxon>Agaricomycotina</taxon>
        <taxon>Agaricomycetes</taxon>
        <taxon>Agaricomycetidae</taxon>
        <taxon>Agaricales</taxon>
        <taxon>Marasmiineae</taxon>
        <taxon>Omphalotaceae</taxon>
        <taxon>Collybiopsis</taxon>
        <taxon>Collybiopsis luxurians</taxon>
    </lineage>
</organism>